<dbReference type="AlphaFoldDB" id="A0A423HR89"/>
<feature type="region of interest" description="Disordered" evidence="2">
    <location>
        <begin position="58"/>
        <end position="92"/>
    </location>
</feature>
<accession>A0A423HR89</accession>
<proteinExistence type="predicted"/>
<sequence>MADFLIEDTYDWLDSPTPLETCQHQLLMSENEIQELTTQLRQERERISSWSKYTARLPRSAKHSGRNWPLPELRQVKQAGEHPISKPKAHGS</sequence>
<gene>
    <name evidence="3" type="ORF">BK662_11635</name>
</gene>
<comment type="caution">
    <text evidence="3">The sequence shown here is derived from an EMBL/GenBank/DDBJ whole genome shotgun (WGS) entry which is preliminary data.</text>
</comment>
<dbReference type="EMBL" id="MOBM01000015">
    <property type="protein sequence ID" value="RON15721.1"/>
    <property type="molecule type" value="Genomic_DNA"/>
</dbReference>
<evidence type="ECO:0000313" key="4">
    <source>
        <dbReference type="Proteomes" id="UP000284002"/>
    </source>
</evidence>
<dbReference type="Proteomes" id="UP000284002">
    <property type="component" value="Unassembled WGS sequence"/>
</dbReference>
<evidence type="ECO:0000256" key="1">
    <source>
        <dbReference type="SAM" id="Coils"/>
    </source>
</evidence>
<reference evidence="3 4" key="1">
    <citation type="submission" date="2016-10" db="EMBL/GenBank/DDBJ databases">
        <title>Comparative genome analysis of multiple Pseudomonas spp. focuses on biocontrol and plant growth promoting traits.</title>
        <authorList>
            <person name="Tao X.-Y."/>
            <person name="Taylor C.G."/>
        </authorList>
    </citation>
    <scope>NUCLEOTIDE SEQUENCE [LARGE SCALE GENOMIC DNA]</scope>
    <source>
        <strain evidence="3 4">36C6</strain>
    </source>
</reference>
<name>A0A423HR89_9PSED</name>
<feature type="coiled-coil region" evidence="1">
    <location>
        <begin position="19"/>
        <end position="46"/>
    </location>
</feature>
<keyword evidence="1" id="KW-0175">Coiled coil</keyword>
<evidence type="ECO:0000313" key="3">
    <source>
        <dbReference type="EMBL" id="RON15721.1"/>
    </source>
</evidence>
<protein>
    <submittedName>
        <fullName evidence="3">Uncharacterized protein</fullName>
    </submittedName>
</protein>
<dbReference type="RefSeq" id="WP_123358274.1">
    <property type="nucleotide sequence ID" value="NZ_MOBM01000015.1"/>
</dbReference>
<organism evidence="3 4">
    <name type="scientific">Pseudomonas frederiksbergensis</name>
    <dbReference type="NCBI Taxonomy" id="104087"/>
    <lineage>
        <taxon>Bacteria</taxon>
        <taxon>Pseudomonadati</taxon>
        <taxon>Pseudomonadota</taxon>
        <taxon>Gammaproteobacteria</taxon>
        <taxon>Pseudomonadales</taxon>
        <taxon>Pseudomonadaceae</taxon>
        <taxon>Pseudomonas</taxon>
    </lineage>
</organism>
<evidence type="ECO:0000256" key="2">
    <source>
        <dbReference type="SAM" id="MobiDB-lite"/>
    </source>
</evidence>